<dbReference type="EMBL" id="JAWRVI010000001">
    <property type="protein sequence ID" value="KAK4095635.1"/>
    <property type="molecule type" value="Genomic_DNA"/>
</dbReference>
<name>A0ABR0CH09_PURLI</name>
<organism evidence="1 2">
    <name type="scientific">Purpureocillium lilacinum</name>
    <name type="common">Paecilomyces lilacinus</name>
    <dbReference type="NCBI Taxonomy" id="33203"/>
    <lineage>
        <taxon>Eukaryota</taxon>
        <taxon>Fungi</taxon>
        <taxon>Dikarya</taxon>
        <taxon>Ascomycota</taxon>
        <taxon>Pezizomycotina</taxon>
        <taxon>Sordariomycetes</taxon>
        <taxon>Hypocreomycetidae</taxon>
        <taxon>Hypocreales</taxon>
        <taxon>Ophiocordycipitaceae</taxon>
        <taxon>Purpureocillium</taxon>
    </lineage>
</organism>
<evidence type="ECO:0000313" key="1">
    <source>
        <dbReference type="EMBL" id="KAK4095635.1"/>
    </source>
</evidence>
<comment type="caution">
    <text evidence="1">The sequence shown here is derived from an EMBL/GenBank/DDBJ whole genome shotgun (WGS) entry which is preliminary data.</text>
</comment>
<reference evidence="1 2" key="1">
    <citation type="journal article" date="2024" name="Microbiol. Resour. Announc.">
        <title>Genome annotations for the ascomycete fungi Trichoderma harzianum, Trichoderma aggressivum, and Purpureocillium lilacinum.</title>
        <authorList>
            <person name="Beijen E.P.W."/>
            <person name="Ohm R.A."/>
        </authorList>
    </citation>
    <scope>NUCLEOTIDE SEQUENCE [LARGE SCALE GENOMIC DNA]</scope>
    <source>
        <strain evidence="1 2">CBS 150709</strain>
    </source>
</reference>
<protein>
    <submittedName>
        <fullName evidence="1">Uncharacterized protein</fullName>
    </submittedName>
</protein>
<sequence length="360" mass="40171">MQSLERYWSTRSLYNDMSISGPFTIPVPAVMGVTDGLPYAGGAAKLEKDGLLAPDFKGNMTLQESHESRIILGPRADAGSDGRVYKGVNEVNAAVDSSEPYMPGTWYGWDSNLCVTQLLCYDSIAAIQWEHKCTAYWGPSCNSHFARNAAAALSPCSIKERANRVRRPALAPMNVHCVSPMLSSSVSHVSRARLPVTVNVRGKGMMRKNIRGPRLRLTVYYFDAPSIWFEGIMDGTLPLEIDGMTSLDCYEMYHFSPPPIETVRVCYYVARCSRIGHDWASKLVHTPEVAFEEYVESNLREFLTSIEDSGVRPQLRVSHGEDERSFNPEWSSVNEAVDLAWPLLAQVVQDTLQWASGYEV</sequence>
<dbReference type="Proteomes" id="UP001287286">
    <property type="component" value="Unassembled WGS sequence"/>
</dbReference>
<proteinExistence type="predicted"/>
<evidence type="ECO:0000313" key="2">
    <source>
        <dbReference type="Proteomes" id="UP001287286"/>
    </source>
</evidence>
<keyword evidence="2" id="KW-1185">Reference proteome</keyword>
<accession>A0ABR0CH09</accession>
<gene>
    <name evidence="1" type="ORF">Purlil1_431</name>
</gene>